<organism evidence="1">
    <name type="scientific">Anoplophora glabripennis</name>
    <name type="common">Asian longhorn beetle</name>
    <name type="synonym">Anoplophora nobilis</name>
    <dbReference type="NCBI Taxonomy" id="217634"/>
    <lineage>
        <taxon>Eukaryota</taxon>
        <taxon>Metazoa</taxon>
        <taxon>Ecdysozoa</taxon>
        <taxon>Arthropoda</taxon>
        <taxon>Hexapoda</taxon>
        <taxon>Insecta</taxon>
        <taxon>Pterygota</taxon>
        <taxon>Neoptera</taxon>
        <taxon>Endopterygota</taxon>
        <taxon>Coleoptera</taxon>
        <taxon>Polyphaga</taxon>
        <taxon>Cucujiformia</taxon>
        <taxon>Chrysomeloidea</taxon>
        <taxon>Cerambycidae</taxon>
        <taxon>Lamiinae</taxon>
        <taxon>Lamiini</taxon>
        <taxon>Anoplophora</taxon>
    </lineage>
</organism>
<sequence length="146" mass="16521">MISKKAPKAVPYDCSESYDYRVASSIAQKNIGEKYVQDTLQKWNLSPGSHISKHIDRITKSGKIRSEKSKTPAFKLHRHTLKKNRAQLKNQREAMEGPTSENNMGLLKMPVVTSTDIGTISNELEGNILYLDHHSTAIVFFYLLIC</sequence>
<accession>V5GDL0</accession>
<reference evidence="1" key="1">
    <citation type="submission" date="2013-07" db="EMBL/GenBank/DDBJ databases">
        <title>Midgut Transcriptome Profiling of Anoplphora glabripennis, a Lignocellulose Degrading, Wood-Boring Cerambycid.</title>
        <authorList>
            <person name="Scully E.D."/>
            <person name="Hoover K."/>
            <person name="Carlson J.E."/>
            <person name="Tien M."/>
            <person name="Geib S.M."/>
        </authorList>
    </citation>
    <scope>NUCLEOTIDE SEQUENCE</scope>
</reference>
<name>V5GDL0_ANOGL</name>
<proteinExistence type="predicted"/>
<dbReference type="EMBL" id="GALX01000216">
    <property type="protein sequence ID" value="JAB68250.1"/>
    <property type="molecule type" value="Transcribed_RNA"/>
</dbReference>
<evidence type="ECO:0000313" key="1">
    <source>
        <dbReference type="EMBL" id="JAB68250.1"/>
    </source>
</evidence>
<dbReference type="AlphaFoldDB" id="V5GDL0"/>
<protein>
    <submittedName>
        <fullName evidence="1">Uncharacterized protein</fullName>
    </submittedName>
</protein>